<dbReference type="InterPro" id="IPR000835">
    <property type="entry name" value="HTH_MarR-typ"/>
</dbReference>
<accession>U4R517</accession>
<dbReference type="Gene3D" id="1.10.10.10">
    <property type="entry name" value="Winged helix-like DNA-binding domain superfamily/Winged helix DNA-binding domain"/>
    <property type="match status" value="1"/>
</dbReference>
<dbReference type="SUPFAM" id="SSF46785">
    <property type="entry name" value="Winged helix' DNA-binding domain"/>
    <property type="match status" value="1"/>
</dbReference>
<organism evidence="2 3">
    <name type="scientific">Ruminiclostridium papyrosolvens C7</name>
    <dbReference type="NCBI Taxonomy" id="1330534"/>
    <lineage>
        <taxon>Bacteria</taxon>
        <taxon>Bacillati</taxon>
        <taxon>Bacillota</taxon>
        <taxon>Clostridia</taxon>
        <taxon>Eubacteriales</taxon>
        <taxon>Oscillospiraceae</taxon>
        <taxon>Ruminiclostridium</taxon>
    </lineage>
</organism>
<reference evidence="2 3" key="1">
    <citation type="journal article" date="2013" name="Genome Announc.">
        <title>Draft Genome Sequence of the Cellulolytic Bacterium Clostridium papyrosolvens C7 (ATCC 700395).</title>
        <authorList>
            <person name="Zepeda V."/>
            <person name="Dassa B."/>
            <person name="Borovok I."/>
            <person name="Lamed R."/>
            <person name="Bayer E.A."/>
            <person name="Cate J.H."/>
        </authorList>
    </citation>
    <scope>NUCLEOTIDE SEQUENCE [LARGE SCALE GENOMIC DNA]</scope>
    <source>
        <strain evidence="2 3">C7</strain>
    </source>
</reference>
<dbReference type="GO" id="GO:0003700">
    <property type="term" value="F:DNA-binding transcription factor activity"/>
    <property type="evidence" value="ECO:0007669"/>
    <property type="project" value="InterPro"/>
</dbReference>
<dbReference type="SMART" id="SM00347">
    <property type="entry name" value="HTH_MARR"/>
    <property type="match status" value="1"/>
</dbReference>
<dbReference type="InterPro" id="IPR036390">
    <property type="entry name" value="WH_DNA-bd_sf"/>
</dbReference>
<dbReference type="RefSeq" id="WP_020814784.1">
    <property type="nucleotide sequence ID" value="NZ_ATAY01000020.1"/>
</dbReference>
<proteinExistence type="predicted"/>
<evidence type="ECO:0000313" key="2">
    <source>
        <dbReference type="EMBL" id="EPR13493.1"/>
    </source>
</evidence>
<feature type="domain" description="HTH marR-type" evidence="1">
    <location>
        <begin position="27"/>
        <end position="128"/>
    </location>
</feature>
<dbReference type="EMBL" id="ATAY01000020">
    <property type="protein sequence ID" value="EPR13493.1"/>
    <property type="molecule type" value="Genomic_DNA"/>
</dbReference>
<comment type="caution">
    <text evidence="2">The sequence shown here is derived from an EMBL/GenBank/DDBJ whole genome shotgun (WGS) entry which is preliminary data.</text>
</comment>
<evidence type="ECO:0000259" key="1">
    <source>
        <dbReference type="SMART" id="SM00347"/>
    </source>
</evidence>
<dbReference type="Proteomes" id="UP000016860">
    <property type="component" value="Unassembled WGS sequence"/>
</dbReference>
<protein>
    <recommendedName>
        <fullName evidence="1">HTH marR-type domain-containing protein</fullName>
    </recommendedName>
</protein>
<dbReference type="Pfam" id="PF01047">
    <property type="entry name" value="MarR"/>
    <property type="match status" value="1"/>
</dbReference>
<sequence length="147" mass="16922">MKLTSISEEYAIYGTLFSLCNRIQTIGDKEFTDITMRQHFLMIALGMFENPPTLKEMAELIGCSYQNVKRMADHLQKKEFLKIVQDSKDKRKLLLVSTGKLEKMADSNPEKTIFFMSKLYKSISREDLVTTLNTLIKMDQNIGGIIE</sequence>
<dbReference type="InterPro" id="IPR036388">
    <property type="entry name" value="WH-like_DNA-bd_sf"/>
</dbReference>
<dbReference type="OrthoDB" id="1755545at2"/>
<dbReference type="STRING" id="1330534.L323_06015"/>
<name>U4R517_9FIRM</name>
<dbReference type="AlphaFoldDB" id="U4R517"/>
<dbReference type="PATRIC" id="fig|1330534.3.peg.1200"/>
<evidence type="ECO:0000313" key="3">
    <source>
        <dbReference type="Proteomes" id="UP000016860"/>
    </source>
</evidence>
<gene>
    <name evidence="2" type="ORF">L323_06015</name>
</gene>